<evidence type="ECO:0000313" key="2">
    <source>
        <dbReference type="EMBL" id="KZR99918.1"/>
    </source>
</evidence>
<keyword evidence="3" id="KW-1185">Reference proteome</keyword>
<gene>
    <name evidence="2" type="ORF">APZ42_004024</name>
</gene>
<feature type="coiled-coil region" evidence="1">
    <location>
        <begin position="153"/>
        <end position="187"/>
    </location>
</feature>
<dbReference type="AlphaFoldDB" id="A0A164HAR1"/>
<dbReference type="Pfam" id="PF14223">
    <property type="entry name" value="Retrotran_gag_2"/>
    <property type="match status" value="1"/>
</dbReference>
<evidence type="ECO:0000313" key="3">
    <source>
        <dbReference type="Proteomes" id="UP000076858"/>
    </source>
</evidence>
<evidence type="ECO:0000256" key="1">
    <source>
        <dbReference type="SAM" id="Coils"/>
    </source>
</evidence>
<evidence type="ECO:0008006" key="4">
    <source>
        <dbReference type="Google" id="ProtNLM"/>
    </source>
</evidence>
<feature type="non-terminal residue" evidence="2">
    <location>
        <position position="199"/>
    </location>
</feature>
<organism evidence="2 3">
    <name type="scientific">Daphnia magna</name>
    <dbReference type="NCBI Taxonomy" id="35525"/>
    <lineage>
        <taxon>Eukaryota</taxon>
        <taxon>Metazoa</taxon>
        <taxon>Ecdysozoa</taxon>
        <taxon>Arthropoda</taxon>
        <taxon>Crustacea</taxon>
        <taxon>Branchiopoda</taxon>
        <taxon>Diplostraca</taxon>
        <taxon>Cladocera</taxon>
        <taxon>Anomopoda</taxon>
        <taxon>Daphniidae</taxon>
        <taxon>Daphnia</taxon>
    </lineage>
</organism>
<accession>A0A164HAR1</accession>
<comment type="caution">
    <text evidence="2">The sequence shown here is derived from an EMBL/GenBank/DDBJ whole genome shotgun (WGS) entry which is preliminary data.</text>
</comment>
<keyword evidence="1" id="KW-0175">Coiled coil</keyword>
<name>A0A164HAR1_9CRUS</name>
<reference evidence="2 3" key="1">
    <citation type="submission" date="2016-03" db="EMBL/GenBank/DDBJ databases">
        <title>EvidentialGene: Evidence-directed Construction of Genes on Genomes.</title>
        <authorList>
            <person name="Gilbert D.G."/>
            <person name="Choi J.-H."/>
            <person name="Mockaitis K."/>
            <person name="Colbourne J."/>
            <person name="Pfrender M."/>
        </authorList>
    </citation>
    <scope>NUCLEOTIDE SEQUENCE [LARGE SCALE GENOMIC DNA]</scope>
    <source>
        <strain evidence="2 3">Xinb3</strain>
        <tissue evidence="2">Complete organism</tissue>
    </source>
</reference>
<proteinExistence type="predicted"/>
<dbReference type="OrthoDB" id="97058at2759"/>
<dbReference type="EMBL" id="LRGB01012265">
    <property type="protein sequence ID" value="KZR99918.1"/>
    <property type="molecule type" value="Genomic_DNA"/>
</dbReference>
<protein>
    <recommendedName>
        <fullName evidence="4">DUF4219 domain-containing protein</fullName>
    </recommendedName>
</protein>
<dbReference type="Proteomes" id="UP000076858">
    <property type="component" value="Unassembled WGS sequence"/>
</dbReference>
<sequence length="199" mass="22761">MAETRQDGRPSYTGVWFDGTNFDSWQFGVKLAIQSEELWRIVNGTELRPEPIREEKSRPLMSCTLAQEMWTKMETMWTDSAADLAPLLWNQFYGCKFLPGQTVMEFMSEVEHIVSRLRAIDGIVLLDNQIIAKITMSLPPKMKLIFKAAWESTAAAERTLRNLTTRLAQLEKEVKQCEEEKMAEALLSSKKIDPAQPST</sequence>